<dbReference type="Proteomes" id="UP000838763">
    <property type="component" value="Unassembled WGS sequence"/>
</dbReference>
<gene>
    <name evidence="2" type="ORF">PPNO1_LOCUS5451</name>
</gene>
<dbReference type="OrthoDB" id="5151094at2759"/>
<proteinExistence type="predicted"/>
<evidence type="ECO:0000313" key="2">
    <source>
        <dbReference type="EMBL" id="CAI4215744.1"/>
    </source>
</evidence>
<keyword evidence="3" id="KW-1185">Reference proteome</keyword>
<accession>A0A9P1H5M5</accession>
<dbReference type="EMBL" id="CALLCH030000012">
    <property type="protein sequence ID" value="CAI4215744.1"/>
    <property type="molecule type" value="Genomic_DNA"/>
</dbReference>
<evidence type="ECO:0000256" key="1">
    <source>
        <dbReference type="SAM" id="MobiDB-lite"/>
    </source>
</evidence>
<reference evidence="2" key="1">
    <citation type="submission" date="2022-11" db="EMBL/GenBank/DDBJ databases">
        <authorList>
            <person name="Scott C."/>
            <person name="Bruce N."/>
        </authorList>
    </citation>
    <scope>NUCLEOTIDE SEQUENCE</scope>
</reference>
<feature type="compositionally biased region" description="Basic and acidic residues" evidence="1">
    <location>
        <begin position="353"/>
        <end position="369"/>
    </location>
</feature>
<sequence length="369" mass="36211">RDPAARGGGLGLLGHVLGGPGTVGLAKGVATGDEGDGLLVVHGHATESGADIPGGGDGVRDAVGALGVHVDETHVAGVDVGVALLVLVAGQGAVGGDTLLATAVAVLVAEPRLLGAPVDGLVGLPNIGAAGGEAKSLAAHGLDGDVTGEEQEIRPRDLLAVLLLDGPEEAAGLVETGVVGPAVERGEALLAGATAAAAVGDTVGAGAVPGHADKETAVVAKVGGPPLLGVGHDGGEVLLELGIVYALEGLGVVEVLLVGVGHAGVLTEDVELELLGPPVKVPRAAAAEVGLLTGHWGGVILAEEDVCVCVGVGCDGSGSCVCVVLVVLDLMEDGERPVPSDLGRQRKWKRGKERRERREGGQGGRREEG</sequence>
<evidence type="ECO:0000313" key="3">
    <source>
        <dbReference type="Proteomes" id="UP000838763"/>
    </source>
</evidence>
<feature type="region of interest" description="Disordered" evidence="1">
    <location>
        <begin position="336"/>
        <end position="369"/>
    </location>
</feature>
<comment type="caution">
    <text evidence="2">The sequence shown here is derived from an EMBL/GenBank/DDBJ whole genome shotgun (WGS) entry which is preliminary data.</text>
</comment>
<feature type="non-terminal residue" evidence="2">
    <location>
        <position position="369"/>
    </location>
</feature>
<protein>
    <submittedName>
        <fullName evidence="2">Uncharacterized protein</fullName>
    </submittedName>
</protein>
<organism evidence="2 3">
    <name type="scientific">Parascedosporium putredinis</name>
    <dbReference type="NCBI Taxonomy" id="1442378"/>
    <lineage>
        <taxon>Eukaryota</taxon>
        <taxon>Fungi</taxon>
        <taxon>Dikarya</taxon>
        <taxon>Ascomycota</taxon>
        <taxon>Pezizomycotina</taxon>
        <taxon>Sordariomycetes</taxon>
        <taxon>Hypocreomycetidae</taxon>
        <taxon>Microascales</taxon>
        <taxon>Microascaceae</taxon>
        <taxon>Parascedosporium</taxon>
    </lineage>
</organism>
<name>A0A9P1H5M5_9PEZI</name>
<dbReference type="AlphaFoldDB" id="A0A9P1H5M5"/>